<evidence type="ECO:0000313" key="3">
    <source>
        <dbReference type="Proteomes" id="UP001285352"/>
    </source>
</evidence>
<accession>A0ABU4UWK5</accession>
<sequence length="121" mass="12973">MNWSRADAWLRTHAPELRSKFLPPASAADVAAAEETIGVPLPADLAAWWTACGGLAGVDYAPVIPEFCSPFSVGRSLEVREAMMRIRRSETRGCRSSSRSRSARPATTCSSTCEKGRCAGA</sequence>
<organism evidence="2 3">
    <name type="scientific">Lentzea sokolovensis</name>
    <dbReference type="NCBI Taxonomy" id="3095429"/>
    <lineage>
        <taxon>Bacteria</taxon>
        <taxon>Bacillati</taxon>
        <taxon>Actinomycetota</taxon>
        <taxon>Actinomycetes</taxon>
        <taxon>Pseudonocardiales</taxon>
        <taxon>Pseudonocardiaceae</taxon>
        <taxon>Lentzea</taxon>
    </lineage>
</organism>
<keyword evidence="3" id="KW-1185">Reference proteome</keyword>
<evidence type="ECO:0000256" key="1">
    <source>
        <dbReference type="SAM" id="MobiDB-lite"/>
    </source>
</evidence>
<dbReference type="RefSeq" id="WP_319976077.1">
    <property type="nucleotide sequence ID" value="NZ_JAXAVU010000008.1"/>
</dbReference>
<evidence type="ECO:0008006" key="4">
    <source>
        <dbReference type="Google" id="ProtNLM"/>
    </source>
</evidence>
<dbReference type="EMBL" id="JAXAVU010000008">
    <property type="protein sequence ID" value="MDX8143844.1"/>
    <property type="molecule type" value="Genomic_DNA"/>
</dbReference>
<feature type="region of interest" description="Disordered" evidence="1">
    <location>
        <begin position="88"/>
        <end position="111"/>
    </location>
</feature>
<gene>
    <name evidence="2" type="ORF">SK854_17090</name>
</gene>
<reference evidence="2 3" key="1">
    <citation type="submission" date="2023-11" db="EMBL/GenBank/DDBJ databases">
        <title>Lentzea sokolovensis, sp. nov., Lentzea kristufkii, sp. nov., and Lentzea miocenensis, sp. nov., rare actinobacteria from Sokolov Coal Basin, Miocene lacustrine sediment, Czech Republic.</title>
        <authorList>
            <person name="Lara A."/>
            <person name="Kotroba L."/>
            <person name="Nouioui I."/>
            <person name="Neumann-Schaal M."/>
            <person name="Mast Y."/>
            <person name="Chronakova A."/>
        </authorList>
    </citation>
    <scope>NUCLEOTIDE SEQUENCE [LARGE SCALE GENOMIC DNA]</scope>
    <source>
        <strain evidence="2 3">BCCO 10_0061</strain>
    </source>
</reference>
<dbReference type="SUPFAM" id="SSF160631">
    <property type="entry name" value="SMI1/KNR4-like"/>
    <property type="match status" value="1"/>
</dbReference>
<evidence type="ECO:0000313" key="2">
    <source>
        <dbReference type="EMBL" id="MDX8143844.1"/>
    </source>
</evidence>
<proteinExistence type="predicted"/>
<name>A0ABU4UWK5_9PSEU</name>
<protein>
    <recommendedName>
        <fullName evidence="4">Knr4/Smi1-like domain-containing protein</fullName>
    </recommendedName>
</protein>
<feature type="compositionally biased region" description="Low complexity" evidence="1">
    <location>
        <begin position="94"/>
        <end position="111"/>
    </location>
</feature>
<dbReference type="InterPro" id="IPR037883">
    <property type="entry name" value="Knr4/Smi1-like_sf"/>
</dbReference>
<dbReference type="Proteomes" id="UP001285352">
    <property type="component" value="Unassembled WGS sequence"/>
</dbReference>
<comment type="caution">
    <text evidence="2">The sequence shown here is derived from an EMBL/GenBank/DDBJ whole genome shotgun (WGS) entry which is preliminary data.</text>
</comment>